<comment type="caution">
    <text evidence="4">The sequence shown here is derived from an EMBL/GenBank/DDBJ whole genome shotgun (WGS) entry which is preliminary data.</text>
</comment>
<proteinExistence type="inferred from homology"/>
<dbReference type="EMBL" id="ADCY02000046">
    <property type="protein sequence ID" value="EFG30789.1"/>
    <property type="molecule type" value="Genomic_DNA"/>
</dbReference>
<dbReference type="Gene3D" id="3.10.350.10">
    <property type="entry name" value="LysM domain"/>
    <property type="match status" value="1"/>
</dbReference>
<dbReference type="eggNOG" id="COG4942">
    <property type="taxonomic scope" value="Bacteria"/>
</dbReference>
<dbReference type="InterPro" id="IPR018392">
    <property type="entry name" value="LysM"/>
</dbReference>
<dbReference type="STRING" id="641147.HMPREF9021_01395"/>
<dbReference type="eggNOG" id="COG1388">
    <property type="taxonomic scope" value="Bacteria"/>
</dbReference>
<dbReference type="InterPro" id="IPR050570">
    <property type="entry name" value="Cell_wall_metabolism_enzyme"/>
</dbReference>
<dbReference type="CDD" id="cd12797">
    <property type="entry name" value="M23_peptidase"/>
    <property type="match status" value="1"/>
</dbReference>
<reference evidence="4 5" key="2">
    <citation type="submission" date="2011-10" db="EMBL/GenBank/DDBJ databases">
        <title>The Genome Sequence of Simonsiella muelleri ATCC 29453.</title>
        <authorList>
            <consortium name="The Broad Institute Genome Sequencing Platform"/>
            <consortium name="The Broad Institute Genome Sequencing Center for Infectious Disease"/>
            <person name="Earl A."/>
            <person name="Ward D."/>
            <person name="Feldgarden M."/>
            <person name="Gevers D."/>
            <person name="Izard J."/>
            <person name="Baranova O.V."/>
            <person name="Blanton J.M."/>
            <person name="Tanner A.C."/>
            <person name="Dewhirst F."/>
            <person name="Young S.K."/>
            <person name="Zeng Q."/>
            <person name="Gargeya S."/>
            <person name="Fitzgerald M."/>
            <person name="Haas B."/>
            <person name="Abouelleil A."/>
            <person name="Alvarado L."/>
            <person name="Arachchi H.M."/>
            <person name="Berlin A."/>
            <person name="Brown A."/>
            <person name="Chapman S.B."/>
            <person name="Chen Z."/>
            <person name="Dunbar C."/>
            <person name="Freedman E."/>
            <person name="Gearin G."/>
            <person name="Goldberg J."/>
            <person name="Griggs A."/>
            <person name="Gujja S."/>
            <person name="Heiman D."/>
            <person name="Howarth C."/>
            <person name="Larson L."/>
            <person name="Lui A."/>
            <person name="MacDonald P.J.P."/>
            <person name="Montmayeur A."/>
            <person name="Murphy C."/>
            <person name="Neiman D."/>
            <person name="Pearson M."/>
            <person name="Priest M."/>
            <person name="Roberts A."/>
            <person name="Saif S."/>
            <person name="Shea T."/>
            <person name="Shenoy N."/>
            <person name="Sisk P."/>
            <person name="Stolte C."/>
            <person name="Sykes S."/>
            <person name="Wortman J."/>
            <person name="Nusbaum C."/>
            <person name="Birren B."/>
        </authorList>
    </citation>
    <scope>NUCLEOTIDE SEQUENCE [LARGE SCALE GENOMIC DNA]</scope>
    <source>
        <strain evidence="4 5">ATCC 29453</strain>
    </source>
</reference>
<accession>V9HKV3</accession>
<dbReference type="InterPro" id="IPR016047">
    <property type="entry name" value="M23ase_b-sheet_dom"/>
</dbReference>
<feature type="region of interest" description="Disordered" evidence="2">
    <location>
        <begin position="86"/>
        <end position="114"/>
    </location>
</feature>
<dbReference type="Gene3D" id="2.70.70.10">
    <property type="entry name" value="Glucose Permease (Domain IIA)"/>
    <property type="match status" value="1"/>
</dbReference>
<evidence type="ECO:0000256" key="1">
    <source>
        <dbReference type="ARBA" id="ARBA00038420"/>
    </source>
</evidence>
<organism evidence="4 5">
    <name type="scientific">Simonsiella muelleri ATCC 29453</name>
    <dbReference type="NCBI Taxonomy" id="641147"/>
    <lineage>
        <taxon>Bacteria</taxon>
        <taxon>Pseudomonadati</taxon>
        <taxon>Pseudomonadota</taxon>
        <taxon>Betaproteobacteria</taxon>
        <taxon>Neisseriales</taxon>
        <taxon>Neisseriaceae</taxon>
        <taxon>Simonsiella</taxon>
    </lineage>
</organism>
<dbReference type="SMART" id="SM00257">
    <property type="entry name" value="LysM"/>
    <property type="match status" value="1"/>
</dbReference>
<dbReference type="PANTHER" id="PTHR21666">
    <property type="entry name" value="PEPTIDASE-RELATED"/>
    <property type="match status" value="1"/>
</dbReference>
<reference evidence="4 5" key="1">
    <citation type="submission" date="2010-03" db="EMBL/GenBank/DDBJ databases">
        <authorList>
            <consortium name="The Broad Institute Genome Sequencing Platform"/>
            <person name="Ward D."/>
            <person name="Earl A."/>
            <person name="Feldgarden M."/>
            <person name="Gevers D."/>
            <person name="Young S."/>
            <person name="Zeng Q."/>
            <person name="Koehrsen M."/>
            <person name="Alvarado L."/>
            <person name="Berlin A.M."/>
            <person name="Borenstein D."/>
            <person name="Chapman S.B."/>
            <person name="Chen Z."/>
            <person name="Engels R."/>
            <person name="Freedman E."/>
            <person name="Gellesch M."/>
            <person name="Goldberg J."/>
            <person name="Griggs A."/>
            <person name="Gujja S."/>
            <person name="Heilman E.R."/>
            <person name="Heiman D.I."/>
            <person name="Hepburn T.A."/>
            <person name="Howarth C."/>
            <person name="Jen D."/>
            <person name="Larson L."/>
            <person name="Mehta T."/>
            <person name="Park D."/>
            <person name="Pearson M."/>
            <person name="Richards J."/>
            <person name="Roberts A."/>
            <person name="Saif S."/>
            <person name="Shea T.D."/>
            <person name="Shenoy N."/>
            <person name="Sisk P."/>
            <person name="Stolte C."/>
            <person name="Sykes S.N."/>
            <person name="Walk T."/>
            <person name="White J."/>
            <person name="Yandava C."/>
            <person name="Izard J."/>
            <person name="Baranova O.V."/>
            <person name="Blanton J.M."/>
            <person name="Tanner A.C."/>
            <person name="Dewhirst F."/>
            <person name="Haas B."/>
            <person name="Nusbaum C."/>
            <person name="Birren B."/>
        </authorList>
    </citation>
    <scope>NUCLEOTIDE SEQUENCE [LARGE SCALE GENOMIC DNA]</scope>
    <source>
        <strain evidence="4 5">ATCC 29453</strain>
    </source>
</reference>
<feature type="domain" description="LysM" evidence="3">
    <location>
        <begin position="154"/>
        <end position="198"/>
    </location>
</feature>
<dbReference type="InterPro" id="IPR011055">
    <property type="entry name" value="Dup_hybrid_motif"/>
</dbReference>
<evidence type="ECO:0000313" key="4">
    <source>
        <dbReference type="EMBL" id="EFG30789.1"/>
    </source>
</evidence>
<gene>
    <name evidence="4" type="ORF">HMPREF9021_01395</name>
</gene>
<dbReference type="AlphaFoldDB" id="V9HKV3"/>
<dbReference type="HOGENOM" id="CLU_029425_0_3_4"/>
<dbReference type="PROSITE" id="PS51782">
    <property type="entry name" value="LYSM"/>
    <property type="match status" value="1"/>
</dbReference>
<dbReference type="Pfam" id="PF01476">
    <property type="entry name" value="LysM"/>
    <property type="match status" value="1"/>
</dbReference>
<evidence type="ECO:0000313" key="5">
    <source>
        <dbReference type="Proteomes" id="UP000017813"/>
    </source>
</evidence>
<dbReference type="PANTHER" id="PTHR21666:SF263">
    <property type="entry name" value="MUREIN HYDROLASE ACTIVATOR NLPD"/>
    <property type="match status" value="1"/>
</dbReference>
<dbReference type="GO" id="GO:0004222">
    <property type="term" value="F:metalloendopeptidase activity"/>
    <property type="evidence" value="ECO:0007669"/>
    <property type="project" value="TreeGrafter"/>
</dbReference>
<dbReference type="CDD" id="cd00118">
    <property type="entry name" value="LysM"/>
    <property type="match status" value="1"/>
</dbReference>
<evidence type="ECO:0000259" key="3">
    <source>
        <dbReference type="PROSITE" id="PS51782"/>
    </source>
</evidence>
<sequence length="360" mass="38456">MKNCQALSHKIPHINPPKLEKKVAFDYDSGHSQISVLIIKKVNLMSPHHTKLLAISVAALSLGACATQQTPAPVVSGLDNSSYNTPATDTTTTTDTTAIATSNPSTNPYGATPYDPNTTTTTTTTAETPVATTNTTTQPHTYVGNYSPVDVNANTHVVQSGDTVYNISKRYGISQENLRAWNNISEDNTVHLGQTLRVKPISSTTTTTVTASPAVTAPASTPVIASSSQEVAGITWQSPTKGKISKPFGQGTEKNQKNSIYLSGSRGQAVVAAANGQVVYSGKSLKDYGNLVIIQHNSKYLTAYGSNEAPLLVREGQQVKRGQQIATMGDSDKFGTLKLHFEIRENGTPVNPSNFIKFQY</sequence>
<dbReference type="Pfam" id="PF01551">
    <property type="entry name" value="Peptidase_M23"/>
    <property type="match status" value="1"/>
</dbReference>
<evidence type="ECO:0000256" key="2">
    <source>
        <dbReference type="SAM" id="MobiDB-lite"/>
    </source>
</evidence>
<comment type="similarity">
    <text evidence="1">Belongs to the E.coli NlpD/Haemophilus LppB family.</text>
</comment>
<keyword evidence="5" id="KW-1185">Reference proteome</keyword>
<feature type="compositionally biased region" description="Low complexity" evidence="2">
    <location>
        <begin position="86"/>
        <end position="101"/>
    </location>
</feature>
<protein>
    <recommendedName>
        <fullName evidence="3">LysM domain-containing protein</fullName>
    </recommendedName>
</protein>
<dbReference type="Proteomes" id="UP000017813">
    <property type="component" value="Unassembled WGS sequence"/>
</dbReference>
<name>V9HKV3_9NEIS</name>
<dbReference type="SUPFAM" id="SSF51261">
    <property type="entry name" value="Duplicated hybrid motif"/>
    <property type="match status" value="1"/>
</dbReference>
<dbReference type="InterPro" id="IPR036779">
    <property type="entry name" value="LysM_dom_sf"/>
</dbReference>